<accession>A0A679FLR2</accession>
<proteinExistence type="predicted"/>
<evidence type="ECO:0000313" key="1">
    <source>
        <dbReference type="EMBL" id="BBW97522.1"/>
    </source>
</evidence>
<dbReference type="AlphaFoldDB" id="A0A679FLR2"/>
<dbReference type="Proteomes" id="UP000501421">
    <property type="component" value="Chromosome"/>
</dbReference>
<dbReference type="EMBL" id="AP022557">
    <property type="protein sequence ID" value="BBW97522.1"/>
    <property type="molecule type" value="Genomic_DNA"/>
</dbReference>
<name>A0A679FLR2_9BACL</name>
<dbReference type="InterPro" id="IPR025560">
    <property type="entry name" value="Imm22"/>
</dbReference>
<evidence type="ECO:0000313" key="2">
    <source>
        <dbReference type="Proteomes" id="UP000501421"/>
    </source>
</evidence>
<reference evidence="2" key="1">
    <citation type="journal article" date="2020" name="Microbiol. Resour. Announc.">
        <title>Complete Genome Sequence of Geobacillus sp. Strain E55-1, Isolated from Mine Geyser in Japan.</title>
        <authorList>
            <person name="Miyazaki K."/>
            <person name="Hase E."/>
            <person name="Tokito N."/>
        </authorList>
    </citation>
    <scope>NUCLEOTIDE SEQUENCE [LARGE SCALE GENOMIC DNA]</scope>
    <source>
        <strain evidence="2">E55-1</strain>
    </source>
</reference>
<dbReference type="Pfam" id="PF14112">
    <property type="entry name" value="DUF4284"/>
    <property type="match status" value="1"/>
</dbReference>
<keyword evidence="2" id="KW-1185">Reference proteome</keyword>
<protein>
    <recommendedName>
        <fullName evidence="3">Immunity protein 22</fullName>
    </recommendedName>
</protein>
<organism evidence="1 2">
    <name type="scientific">Geobacillus subterraneus</name>
    <dbReference type="NCBI Taxonomy" id="129338"/>
    <lineage>
        <taxon>Bacteria</taxon>
        <taxon>Bacillati</taxon>
        <taxon>Bacillota</taxon>
        <taxon>Bacilli</taxon>
        <taxon>Bacillales</taxon>
        <taxon>Anoxybacillaceae</taxon>
        <taxon>Geobacillus</taxon>
    </lineage>
</organism>
<evidence type="ECO:0008006" key="3">
    <source>
        <dbReference type="Google" id="ProtNLM"/>
    </source>
</evidence>
<gene>
    <name evidence="1" type="ORF">GsuE55_23550</name>
</gene>
<dbReference type="RefSeq" id="WP_033843104.1">
    <property type="nucleotide sequence ID" value="NZ_AP022557.1"/>
</dbReference>
<sequence length="124" mass="14688">MESKGFVSLWVGHFKSAKEFQEYLLVKYNEDGDAIPSEFEKEFKIEYYDEDFKETHFYNEPSQSFENLLEGFSYDNVIIPKFLNLNNGDLIEKVNSIVLLYDFKYDGTVKETRNLKYIGSVDYK</sequence>